<evidence type="ECO:0000313" key="5">
    <source>
        <dbReference type="EMBL" id="QEC46914.1"/>
    </source>
</evidence>
<dbReference type="AlphaFoldDB" id="A0A5B8U1G6"/>
<dbReference type="Proteomes" id="UP000321805">
    <property type="component" value="Chromosome"/>
</dbReference>
<evidence type="ECO:0000259" key="2">
    <source>
        <dbReference type="Pfam" id="PF13556"/>
    </source>
</evidence>
<evidence type="ECO:0000313" key="6">
    <source>
        <dbReference type="Proteomes" id="UP000321805"/>
    </source>
</evidence>
<proteinExistence type="inferred from homology"/>
<dbReference type="InterPro" id="IPR042070">
    <property type="entry name" value="PucR_C-HTH_sf"/>
</dbReference>
<organism evidence="5 6">
    <name type="scientific">Baekduia soli</name>
    <dbReference type="NCBI Taxonomy" id="496014"/>
    <lineage>
        <taxon>Bacteria</taxon>
        <taxon>Bacillati</taxon>
        <taxon>Actinomycetota</taxon>
        <taxon>Thermoleophilia</taxon>
        <taxon>Solirubrobacterales</taxon>
        <taxon>Baekduiaceae</taxon>
        <taxon>Baekduia</taxon>
    </lineage>
</organism>
<accession>A0A5B8U1G6</accession>
<dbReference type="InterPro" id="IPR041522">
    <property type="entry name" value="CdaR_GGDEF"/>
</dbReference>
<name>A0A5B8U1G6_9ACTN</name>
<gene>
    <name evidence="5" type="ORF">FSW04_04440</name>
</gene>
<dbReference type="Gene3D" id="1.10.10.2840">
    <property type="entry name" value="PucR C-terminal helix-turn-helix domain"/>
    <property type="match status" value="1"/>
</dbReference>
<dbReference type="Pfam" id="PF13556">
    <property type="entry name" value="HTH_30"/>
    <property type="match status" value="1"/>
</dbReference>
<reference evidence="5 6" key="1">
    <citation type="journal article" date="2018" name="J. Microbiol.">
        <title>Baekduia soli gen. nov., sp. nov., a novel bacterium isolated from the soil of Baekdu Mountain and proposal of a novel family name, Baekduiaceae fam. nov.</title>
        <authorList>
            <person name="An D.S."/>
            <person name="Siddiqi M.Z."/>
            <person name="Kim K.H."/>
            <person name="Yu H.S."/>
            <person name="Im W.T."/>
        </authorList>
    </citation>
    <scope>NUCLEOTIDE SEQUENCE [LARGE SCALE GENOMIC DNA]</scope>
    <source>
        <strain evidence="5 6">BR7-21</strain>
    </source>
</reference>
<dbReference type="PANTHER" id="PTHR33744">
    <property type="entry name" value="CARBOHYDRATE DIACID REGULATOR"/>
    <property type="match status" value="1"/>
</dbReference>
<dbReference type="PANTHER" id="PTHR33744:SF1">
    <property type="entry name" value="DNA-BINDING TRANSCRIPTIONAL ACTIVATOR ADER"/>
    <property type="match status" value="1"/>
</dbReference>
<dbReference type="KEGG" id="bsol:FSW04_04440"/>
<sequence length="423" mass="45686">MVVTARWEPPSPRVTALIRAAAQAFVDDPSELLDEVDAAVLAAAPERIAGDAVITAATVATNHANILHWAQANVRRPGAPVPANLSAEVLDLARDIVRRGLDDTTLNTYRIGQNVAWRAWMVRAFTLTDDPDELRELLDVTARSIFAFVDATVAGIQERIDAEREGLARGTHAERLETVNLILEGAPITSARASARLRYELDRRHTAAIVWGDGEARDPGGLETAADALARAAGARRPFTVVAGTRTLWAWFADGGAPQAEAVRAHLQEAPGVRIALGTTAEGMEGFRRSHLDALATQRLMHRMPGGPRLAGYEDVQLVALTAADEEAAWEFVRRTLGDLAAGDPELRETLRVYIREEFSASRAARALYAHRNTVLNRLGRARELLPVALEHHGLQVGLALEIVAWLGPAPGTPLRAAAPAAR</sequence>
<dbReference type="Pfam" id="PF14361">
    <property type="entry name" value="RsbRD_N"/>
    <property type="match status" value="1"/>
</dbReference>
<feature type="domain" description="CdaR GGDEF-like" evidence="4">
    <location>
        <begin position="192"/>
        <end position="299"/>
    </location>
</feature>
<dbReference type="EMBL" id="CP042430">
    <property type="protein sequence ID" value="QEC46914.1"/>
    <property type="molecule type" value="Genomic_DNA"/>
</dbReference>
<dbReference type="InterPro" id="IPR051448">
    <property type="entry name" value="CdaR-like_regulators"/>
</dbReference>
<protein>
    <submittedName>
        <fullName evidence="5">PucR family transcriptional regulator</fullName>
    </submittedName>
</protein>
<feature type="domain" description="RsbT co-antagonist protein RsbRD N-terminal" evidence="3">
    <location>
        <begin position="31"/>
        <end position="175"/>
    </location>
</feature>
<dbReference type="Pfam" id="PF17853">
    <property type="entry name" value="GGDEF_2"/>
    <property type="match status" value="1"/>
</dbReference>
<evidence type="ECO:0000259" key="3">
    <source>
        <dbReference type="Pfam" id="PF14361"/>
    </source>
</evidence>
<evidence type="ECO:0000256" key="1">
    <source>
        <dbReference type="ARBA" id="ARBA00006754"/>
    </source>
</evidence>
<dbReference type="InterPro" id="IPR025751">
    <property type="entry name" value="RsbRD_N_dom"/>
</dbReference>
<dbReference type="OrthoDB" id="3663486at2"/>
<feature type="domain" description="PucR C-terminal helix-turn-helix" evidence="2">
    <location>
        <begin position="347"/>
        <end position="402"/>
    </location>
</feature>
<dbReference type="RefSeq" id="WP_146916679.1">
    <property type="nucleotide sequence ID" value="NZ_CP042430.1"/>
</dbReference>
<keyword evidence="6" id="KW-1185">Reference proteome</keyword>
<comment type="similarity">
    <text evidence="1">Belongs to the CdaR family.</text>
</comment>
<dbReference type="InterPro" id="IPR025736">
    <property type="entry name" value="PucR_C-HTH_dom"/>
</dbReference>
<evidence type="ECO:0000259" key="4">
    <source>
        <dbReference type="Pfam" id="PF17853"/>
    </source>
</evidence>